<dbReference type="Pfam" id="PF00400">
    <property type="entry name" value="WD40"/>
    <property type="match status" value="7"/>
</dbReference>
<dbReference type="InterPro" id="IPR020472">
    <property type="entry name" value="WD40_PAC1"/>
</dbReference>
<dbReference type="SMART" id="SM00320">
    <property type="entry name" value="WD40"/>
    <property type="match status" value="8"/>
</dbReference>
<keyword evidence="4" id="KW-0677">Repeat</keyword>
<keyword evidence="3 5" id="KW-0853">WD repeat</keyword>
<feature type="repeat" description="WD" evidence="5">
    <location>
        <begin position="200"/>
        <end position="232"/>
    </location>
</feature>
<comment type="caution">
    <text evidence="6">The sequence shown here is derived from an EMBL/GenBank/DDBJ whole genome shotgun (WGS) entry which is preliminary data.</text>
</comment>
<name>A0A9N9ERK3_FUNMO</name>
<feature type="repeat" description="WD" evidence="5">
    <location>
        <begin position="117"/>
        <end position="158"/>
    </location>
</feature>
<feature type="non-terminal residue" evidence="6">
    <location>
        <position position="408"/>
    </location>
</feature>
<feature type="repeat" description="WD" evidence="5">
    <location>
        <begin position="74"/>
        <end position="116"/>
    </location>
</feature>
<feature type="repeat" description="WD" evidence="5">
    <location>
        <begin position="292"/>
        <end position="333"/>
    </location>
</feature>
<reference evidence="6" key="1">
    <citation type="submission" date="2021-06" db="EMBL/GenBank/DDBJ databases">
        <authorList>
            <person name="Kallberg Y."/>
            <person name="Tangrot J."/>
            <person name="Rosling A."/>
        </authorList>
    </citation>
    <scope>NUCLEOTIDE SEQUENCE</scope>
    <source>
        <strain evidence="6">87-6 pot B 2015</strain>
    </source>
</reference>
<sequence>ESNSQAFIEPGEVLEEHIIDEQIIDEQIIDEQIIDEQIIDEQIIEEPIIEEARSPMEEDSDEMVEFKDDSVQGFFNHKDSVYAIDINPINEDIIISGGGDDKSFLWRCDTGEQLFELSGHTDSVTNTLFSKDGQYIASGGMDGKVKVWKVENGQLILSLEGSDEITWLDWHPKGNILLAGANDGTIWMWQIPSGNCMNVFAGHSSIVTTGQFTPDGKKIVSGSEDTSLIVWDPKTAISTLKISGEDARFHREGITCLAVNQESTLVLSGSTDTTAKLVNLTNGSVSFSYLSLLDHSKIIQNLLRPLDSQILATGSIDGKLNVWDVKTMRLRQTCNHDDAIIKLQWHKDSPLLTTCSADRTVRVWDGRTGKCETTFHGHQDAILGFAMDGKRIVTASDDHVCLEENGKS</sequence>
<keyword evidence="2" id="KW-0963">Cytoplasm</keyword>
<dbReference type="CDD" id="cd00200">
    <property type="entry name" value="WD40"/>
    <property type="match status" value="1"/>
</dbReference>
<dbReference type="GO" id="GO:0005737">
    <property type="term" value="C:cytoplasm"/>
    <property type="evidence" value="ECO:0007669"/>
    <property type="project" value="UniProtKB-SubCell"/>
</dbReference>
<dbReference type="InterPro" id="IPR015943">
    <property type="entry name" value="WD40/YVTN_repeat-like_dom_sf"/>
</dbReference>
<dbReference type="InterPro" id="IPR051179">
    <property type="entry name" value="WD_repeat_multifunction"/>
</dbReference>
<keyword evidence="7" id="KW-1185">Reference proteome</keyword>
<dbReference type="PRINTS" id="PR00320">
    <property type="entry name" value="GPROTEINBRPT"/>
</dbReference>
<evidence type="ECO:0000313" key="6">
    <source>
        <dbReference type="EMBL" id="CAG8682615.1"/>
    </source>
</evidence>
<feature type="repeat" description="WD" evidence="5">
    <location>
        <begin position="247"/>
        <end position="288"/>
    </location>
</feature>
<dbReference type="PANTHER" id="PTHR19857:SF8">
    <property type="entry name" value="ANGIO-ASSOCIATED MIGRATORY CELL PROTEIN"/>
    <property type="match status" value="1"/>
</dbReference>
<organism evidence="6 7">
    <name type="scientific">Funneliformis mosseae</name>
    <name type="common">Endomycorrhizal fungus</name>
    <name type="synonym">Glomus mosseae</name>
    <dbReference type="NCBI Taxonomy" id="27381"/>
    <lineage>
        <taxon>Eukaryota</taxon>
        <taxon>Fungi</taxon>
        <taxon>Fungi incertae sedis</taxon>
        <taxon>Mucoromycota</taxon>
        <taxon>Glomeromycotina</taxon>
        <taxon>Glomeromycetes</taxon>
        <taxon>Glomerales</taxon>
        <taxon>Glomeraceae</taxon>
        <taxon>Funneliformis</taxon>
    </lineage>
</organism>
<dbReference type="PANTHER" id="PTHR19857">
    <property type="entry name" value="MITOCHONDRIAL DIVISION PROTEIN 1-RELATED"/>
    <property type="match status" value="1"/>
</dbReference>
<evidence type="ECO:0000313" key="7">
    <source>
        <dbReference type="Proteomes" id="UP000789375"/>
    </source>
</evidence>
<comment type="subcellular location">
    <subcellularLocation>
        <location evidence="1">Cytoplasm</location>
    </subcellularLocation>
</comment>
<dbReference type="InterPro" id="IPR019775">
    <property type="entry name" value="WD40_repeat_CS"/>
</dbReference>
<dbReference type="FunFam" id="2.130.10.10:FF:000074">
    <property type="entry name" value="Angio-associated migratory cell protein-like protein"/>
    <property type="match status" value="1"/>
</dbReference>
<dbReference type="PROSITE" id="PS00678">
    <property type="entry name" value="WD_REPEATS_1"/>
    <property type="match status" value="1"/>
</dbReference>
<dbReference type="InterPro" id="IPR036322">
    <property type="entry name" value="WD40_repeat_dom_sf"/>
</dbReference>
<dbReference type="EMBL" id="CAJVPP010006897">
    <property type="protein sequence ID" value="CAG8682615.1"/>
    <property type="molecule type" value="Genomic_DNA"/>
</dbReference>
<evidence type="ECO:0000256" key="4">
    <source>
        <dbReference type="ARBA" id="ARBA00022737"/>
    </source>
</evidence>
<feature type="repeat" description="WD" evidence="5">
    <location>
        <begin position="333"/>
        <end position="374"/>
    </location>
</feature>
<evidence type="ECO:0000256" key="2">
    <source>
        <dbReference type="ARBA" id="ARBA00022490"/>
    </source>
</evidence>
<proteinExistence type="predicted"/>
<dbReference type="InterPro" id="IPR001680">
    <property type="entry name" value="WD40_rpt"/>
</dbReference>
<dbReference type="Proteomes" id="UP000789375">
    <property type="component" value="Unassembled WGS sequence"/>
</dbReference>
<feature type="repeat" description="WD" evidence="5">
    <location>
        <begin position="162"/>
        <end position="199"/>
    </location>
</feature>
<evidence type="ECO:0000256" key="5">
    <source>
        <dbReference type="PROSITE-ProRule" id="PRU00221"/>
    </source>
</evidence>
<evidence type="ECO:0000256" key="1">
    <source>
        <dbReference type="ARBA" id="ARBA00004496"/>
    </source>
</evidence>
<dbReference type="PROSITE" id="PS50294">
    <property type="entry name" value="WD_REPEATS_REGION"/>
    <property type="match status" value="4"/>
</dbReference>
<accession>A0A9N9ERK3</accession>
<protein>
    <submittedName>
        <fullName evidence="6">10334_t:CDS:1</fullName>
    </submittedName>
</protein>
<dbReference type="AlphaFoldDB" id="A0A9N9ERK3"/>
<dbReference type="Gene3D" id="2.130.10.10">
    <property type="entry name" value="YVTN repeat-like/Quinoprotein amine dehydrogenase"/>
    <property type="match status" value="1"/>
</dbReference>
<dbReference type="PROSITE" id="PS50082">
    <property type="entry name" value="WD_REPEATS_2"/>
    <property type="match status" value="7"/>
</dbReference>
<gene>
    <name evidence="6" type="ORF">FMOSSE_LOCUS12969</name>
</gene>
<dbReference type="SUPFAM" id="SSF50978">
    <property type="entry name" value="WD40 repeat-like"/>
    <property type="match status" value="1"/>
</dbReference>
<evidence type="ECO:0000256" key="3">
    <source>
        <dbReference type="ARBA" id="ARBA00022574"/>
    </source>
</evidence>